<dbReference type="OrthoDB" id="10019231at2759"/>
<comment type="caution">
    <text evidence="2">The sequence shown here is derived from an EMBL/GenBank/DDBJ whole genome shotgun (WGS) entry which is preliminary data.</text>
</comment>
<name>A0A317SV16_9PEZI</name>
<dbReference type="STRING" id="42249.A0A317SV16"/>
<organism evidence="2 3">
    <name type="scientific">Tuber magnatum</name>
    <name type="common">white Piedmont truffle</name>
    <dbReference type="NCBI Taxonomy" id="42249"/>
    <lineage>
        <taxon>Eukaryota</taxon>
        <taxon>Fungi</taxon>
        <taxon>Dikarya</taxon>
        <taxon>Ascomycota</taxon>
        <taxon>Pezizomycotina</taxon>
        <taxon>Pezizomycetes</taxon>
        <taxon>Pezizales</taxon>
        <taxon>Tuberaceae</taxon>
        <taxon>Tuber</taxon>
    </lineage>
</organism>
<proteinExistence type="predicted"/>
<dbReference type="AlphaFoldDB" id="A0A317SV16"/>
<dbReference type="InterPro" id="IPR002925">
    <property type="entry name" value="Dienelactn_hydro"/>
</dbReference>
<evidence type="ECO:0000313" key="3">
    <source>
        <dbReference type="Proteomes" id="UP000246991"/>
    </source>
</evidence>
<dbReference type="PANTHER" id="PTHR17630">
    <property type="entry name" value="DIENELACTONE HYDROLASE"/>
    <property type="match status" value="1"/>
</dbReference>
<dbReference type="SUPFAM" id="SSF53474">
    <property type="entry name" value="alpha/beta-Hydrolases"/>
    <property type="match status" value="1"/>
</dbReference>
<dbReference type="GO" id="GO:0016787">
    <property type="term" value="F:hydrolase activity"/>
    <property type="evidence" value="ECO:0007669"/>
    <property type="project" value="InterPro"/>
</dbReference>
<dbReference type="Proteomes" id="UP000246991">
    <property type="component" value="Unassembled WGS sequence"/>
</dbReference>
<protein>
    <recommendedName>
        <fullName evidence="1">Dienelactone hydrolase domain-containing protein</fullName>
    </recommendedName>
</protein>
<dbReference type="InterPro" id="IPR029058">
    <property type="entry name" value="AB_hydrolase_fold"/>
</dbReference>
<dbReference type="EMBL" id="PYWC01000016">
    <property type="protein sequence ID" value="PWW78253.1"/>
    <property type="molecule type" value="Genomic_DNA"/>
</dbReference>
<feature type="domain" description="Dienelactone hydrolase" evidence="1">
    <location>
        <begin position="18"/>
        <end position="218"/>
    </location>
</feature>
<keyword evidence="3" id="KW-1185">Reference proteome</keyword>
<dbReference type="Gene3D" id="3.40.50.1820">
    <property type="entry name" value="alpha/beta hydrolase"/>
    <property type="match status" value="1"/>
</dbReference>
<evidence type="ECO:0000313" key="2">
    <source>
        <dbReference type="EMBL" id="PWW78253.1"/>
    </source>
</evidence>
<evidence type="ECO:0000259" key="1">
    <source>
        <dbReference type="Pfam" id="PF01738"/>
    </source>
</evidence>
<gene>
    <name evidence="2" type="ORF">C7212DRAFT_200449</name>
</gene>
<sequence length="229" mass="25380">MGLETVVHGLNTYAFNSSPMAIIVIIPDVFGWQFLNTRLIADDIGDKTGATVYVPDFMNGDSFPLKYNNFMPTKGSTQQPLHLKLATIALKLWHFRHRDSKCGAIIENFFKNLCLENPNRRVFAAGYSWGARQAILLAGKNRSTLSSGPRYVDAIYAASPMRLSLPKELYVVGKPICLALGSEDKLLPKNSIEESKNWIVQKAPSGSEIHVYPGAPHGEFTLILKQGDK</sequence>
<dbReference type="Pfam" id="PF01738">
    <property type="entry name" value="DLH"/>
    <property type="match status" value="1"/>
</dbReference>
<reference evidence="2 3" key="1">
    <citation type="submission" date="2018-03" db="EMBL/GenBank/DDBJ databases">
        <title>Genomes of Pezizomycetes fungi and the evolution of truffles.</title>
        <authorList>
            <person name="Murat C."/>
            <person name="Payen T."/>
            <person name="Noel B."/>
            <person name="Kuo A."/>
            <person name="Martin F.M."/>
        </authorList>
    </citation>
    <scope>NUCLEOTIDE SEQUENCE [LARGE SCALE GENOMIC DNA]</scope>
    <source>
        <strain evidence="2">091103-1</strain>
    </source>
</reference>
<accession>A0A317SV16</accession>
<dbReference type="PANTHER" id="PTHR17630:SF105">
    <property type="entry name" value="DIENELACTONE HYDROLASE FAMILY PROTEIN (AFU_ORTHOLOGUE AFUA_4G08790)"/>
    <property type="match status" value="1"/>
</dbReference>